<reference evidence="1 2" key="1">
    <citation type="journal article" date="2022" name="Hortic Res">
        <title>A haplotype resolved chromosomal level avocado genome allows analysis of novel avocado genes.</title>
        <authorList>
            <person name="Nath O."/>
            <person name="Fletcher S.J."/>
            <person name="Hayward A."/>
            <person name="Shaw L.M."/>
            <person name="Masouleh A.K."/>
            <person name="Furtado A."/>
            <person name="Henry R.J."/>
            <person name="Mitter N."/>
        </authorList>
    </citation>
    <scope>NUCLEOTIDE SEQUENCE [LARGE SCALE GENOMIC DNA]</scope>
    <source>
        <strain evidence="2">cv. Hass</strain>
    </source>
</reference>
<protein>
    <submittedName>
        <fullName evidence="1">Uncharacterized protein</fullName>
    </submittedName>
</protein>
<sequence>MATSPAFSIISSIFLLSFLISSTTVYAGDHQLGWIPSRPACRGSIAECQPQEEFAMDSEINRRMLDTSDYISYEALKRDSVPCSQAGASYYNCQAGAQANPYNRGCSTITQCRG</sequence>
<accession>A0ACC2KHU8</accession>
<dbReference type="Proteomes" id="UP001234297">
    <property type="component" value="Chromosome 9"/>
</dbReference>
<gene>
    <name evidence="1" type="ORF">MRB53_029111</name>
</gene>
<keyword evidence="2" id="KW-1185">Reference proteome</keyword>
<proteinExistence type="predicted"/>
<comment type="caution">
    <text evidence="1">The sequence shown here is derived from an EMBL/GenBank/DDBJ whole genome shotgun (WGS) entry which is preliminary data.</text>
</comment>
<evidence type="ECO:0000313" key="2">
    <source>
        <dbReference type="Proteomes" id="UP001234297"/>
    </source>
</evidence>
<evidence type="ECO:0000313" key="1">
    <source>
        <dbReference type="EMBL" id="KAJ8620582.1"/>
    </source>
</evidence>
<organism evidence="1 2">
    <name type="scientific">Persea americana</name>
    <name type="common">Avocado</name>
    <dbReference type="NCBI Taxonomy" id="3435"/>
    <lineage>
        <taxon>Eukaryota</taxon>
        <taxon>Viridiplantae</taxon>
        <taxon>Streptophyta</taxon>
        <taxon>Embryophyta</taxon>
        <taxon>Tracheophyta</taxon>
        <taxon>Spermatophyta</taxon>
        <taxon>Magnoliopsida</taxon>
        <taxon>Magnoliidae</taxon>
        <taxon>Laurales</taxon>
        <taxon>Lauraceae</taxon>
        <taxon>Persea</taxon>
    </lineage>
</organism>
<name>A0ACC2KHU8_PERAE</name>
<dbReference type="EMBL" id="CM056817">
    <property type="protein sequence ID" value="KAJ8620582.1"/>
    <property type="molecule type" value="Genomic_DNA"/>
</dbReference>